<keyword evidence="4" id="KW-1185">Reference proteome</keyword>
<keyword evidence="3" id="KW-0540">Nuclease</keyword>
<dbReference type="GO" id="GO:0004519">
    <property type="term" value="F:endonuclease activity"/>
    <property type="evidence" value="ECO:0007669"/>
    <property type="project" value="UniProtKB-KW"/>
</dbReference>
<dbReference type="Pfam" id="PF21598">
    <property type="entry name" value="PvuRts1I-like_N"/>
    <property type="match status" value="1"/>
</dbReference>
<dbReference type="RefSeq" id="WP_379793103.1">
    <property type="nucleotide sequence ID" value="NZ_JBHSQB010000018.1"/>
</dbReference>
<protein>
    <submittedName>
        <fullName evidence="3">AbaSI family restriction endonuclease</fullName>
    </submittedName>
</protein>
<dbReference type="EMBL" id="JBHSQB010000018">
    <property type="protein sequence ID" value="MFC6098108.1"/>
    <property type="molecule type" value="Genomic_DNA"/>
</dbReference>
<name>A0ABW1PRA4_9FLAO</name>
<comment type="caution">
    <text evidence="3">The sequence shown here is derived from an EMBL/GenBank/DDBJ whole genome shotgun (WGS) entry which is preliminary data.</text>
</comment>
<accession>A0ABW1PRA4</accession>
<dbReference type="InterPro" id="IPR040674">
    <property type="entry name" value="PvuRts1I-like_SRA"/>
</dbReference>
<evidence type="ECO:0000259" key="1">
    <source>
        <dbReference type="Pfam" id="PF18491"/>
    </source>
</evidence>
<dbReference type="Pfam" id="PF18491">
    <property type="entry name" value="SRA"/>
    <property type="match status" value="1"/>
</dbReference>
<gene>
    <name evidence="3" type="ORF">ACFPVY_15760</name>
</gene>
<keyword evidence="3" id="KW-0255">Endonuclease</keyword>
<sequence>MKKLNYITRQLARTERKRFEHYVISRIWHQLDDLSIKFSTQQYVIRPSGRALTDMYFPQLGIHIEVDEPHHLNQIEQDLLREADIINATNHKIFRVDTKVGIEHVNFQIQEIVEIIKTAKSSTISFKEWNIELEQNPTFYISKGFIELKDDVAFKNSFLAANCFGHNYKGLQKAATRHPRESNKIIWFPKLYSNSDWDNKISDDNDFIIEKSINNPSHTINILHKPKEDRIVFARVKSPLGDVMYRFKGEYSLDRNSTNNDNGLVWKRISSKVKTYQPIL</sequence>
<reference evidence="4" key="1">
    <citation type="journal article" date="2019" name="Int. J. Syst. Evol. Microbiol.">
        <title>The Global Catalogue of Microorganisms (GCM) 10K type strain sequencing project: providing services to taxonomists for standard genome sequencing and annotation.</title>
        <authorList>
            <consortium name="The Broad Institute Genomics Platform"/>
            <consortium name="The Broad Institute Genome Sequencing Center for Infectious Disease"/>
            <person name="Wu L."/>
            <person name="Ma J."/>
        </authorList>
    </citation>
    <scope>NUCLEOTIDE SEQUENCE [LARGE SCALE GENOMIC DNA]</scope>
    <source>
        <strain evidence="4">CCUG 49679</strain>
    </source>
</reference>
<organism evidence="3 4">
    <name type="scientific">Flavobacterium qiangtangense</name>
    <dbReference type="NCBI Taxonomy" id="1442595"/>
    <lineage>
        <taxon>Bacteria</taxon>
        <taxon>Pseudomonadati</taxon>
        <taxon>Bacteroidota</taxon>
        <taxon>Flavobacteriia</taxon>
        <taxon>Flavobacteriales</taxon>
        <taxon>Flavobacteriaceae</taxon>
        <taxon>Flavobacterium</taxon>
    </lineage>
</organism>
<proteinExistence type="predicted"/>
<feature type="domain" description="PvuRts1 I-like SET and RING associated" evidence="1">
    <location>
        <begin position="140"/>
        <end position="275"/>
    </location>
</feature>
<dbReference type="Proteomes" id="UP001596287">
    <property type="component" value="Unassembled WGS sequence"/>
</dbReference>
<evidence type="ECO:0000313" key="4">
    <source>
        <dbReference type="Proteomes" id="UP001596287"/>
    </source>
</evidence>
<keyword evidence="3" id="KW-0378">Hydrolase</keyword>
<evidence type="ECO:0000313" key="3">
    <source>
        <dbReference type="EMBL" id="MFC6098108.1"/>
    </source>
</evidence>
<feature type="domain" description="Restriction endonuclease PvuRts1 I-like N-terminal" evidence="2">
    <location>
        <begin position="4"/>
        <end position="117"/>
    </location>
</feature>
<dbReference type="InterPro" id="IPR048797">
    <property type="entry name" value="PvuRts1I-like_N"/>
</dbReference>
<evidence type="ECO:0000259" key="2">
    <source>
        <dbReference type="Pfam" id="PF21598"/>
    </source>
</evidence>
<dbReference type="Gene3D" id="3.40.960.10">
    <property type="entry name" value="VSR Endonuclease"/>
    <property type="match status" value="1"/>
</dbReference>